<evidence type="ECO:0000313" key="1">
    <source>
        <dbReference type="EMBL" id="MCG5075706.1"/>
    </source>
</evidence>
<comment type="caution">
    <text evidence="1">The sequence shown here is derived from an EMBL/GenBank/DDBJ whole genome shotgun (WGS) entry which is preliminary data.</text>
</comment>
<keyword evidence="2" id="KW-1185">Reference proteome</keyword>
<name>A0A9X1RNS0_9BURK</name>
<organism evidence="1 2">
    <name type="scientific">Paraburkholderia tagetis</name>
    <dbReference type="NCBI Taxonomy" id="2913261"/>
    <lineage>
        <taxon>Bacteria</taxon>
        <taxon>Pseudomonadati</taxon>
        <taxon>Pseudomonadota</taxon>
        <taxon>Betaproteobacteria</taxon>
        <taxon>Burkholderiales</taxon>
        <taxon>Burkholderiaceae</taxon>
        <taxon>Paraburkholderia</taxon>
    </lineage>
</organism>
<dbReference type="Proteomes" id="UP001139308">
    <property type="component" value="Unassembled WGS sequence"/>
</dbReference>
<evidence type="ECO:0000313" key="2">
    <source>
        <dbReference type="Proteomes" id="UP001139308"/>
    </source>
</evidence>
<accession>A0A9X1RNS0</accession>
<proteinExistence type="predicted"/>
<dbReference type="AlphaFoldDB" id="A0A9X1RNS0"/>
<sequence length="76" mass="8388">MAEVPPRVNGASIQVRVSTIHARACDVGRLRVNGSYLTERYLLASVRQRTQARCTEVLPTLRRCIAAEPQIAPKTA</sequence>
<reference evidence="1" key="1">
    <citation type="submission" date="2022-01" db="EMBL/GenBank/DDBJ databases">
        <title>Genome sequence and assembly of Parabukholderia sp. RG36.</title>
        <authorList>
            <person name="Chhetri G."/>
        </authorList>
    </citation>
    <scope>NUCLEOTIDE SEQUENCE</scope>
    <source>
        <strain evidence="1">RG36</strain>
    </source>
</reference>
<protein>
    <submittedName>
        <fullName evidence="1">Uncharacterized protein</fullName>
    </submittedName>
</protein>
<gene>
    <name evidence="1" type="ORF">L5014_20395</name>
</gene>
<dbReference type="RefSeq" id="WP_238465552.1">
    <property type="nucleotide sequence ID" value="NZ_JAKLJA010000017.1"/>
</dbReference>
<dbReference type="EMBL" id="JAKLJA010000017">
    <property type="protein sequence ID" value="MCG5075706.1"/>
    <property type="molecule type" value="Genomic_DNA"/>
</dbReference>